<accession>A0A5M8NXN3</accession>
<evidence type="ECO:0000313" key="1">
    <source>
        <dbReference type="EMBL" id="KAA6300394.1"/>
    </source>
</evidence>
<dbReference type="Proteomes" id="UP000324575">
    <property type="component" value="Unassembled WGS sequence"/>
</dbReference>
<sequence length="62" mass="7257">MNYFHSSWNSSRNKQILNIMKVSLFLLFFSTNLLFAGNLNFLKEKVVTEQSKVGNENEKQDN</sequence>
<feature type="non-terminal residue" evidence="1">
    <location>
        <position position="62"/>
    </location>
</feature>
<organism evidence="1 2">
    <name type="scientific">Candidatus Ordinivivax streblomastigis</name>
    <dbReference type="NCBI Taxonomy" id="2540710"/>
    <lineage>
        <taxon>Bacteria</taxon>
        <taxon>Pseudomonadati</taxon>
        <taxon>Bacteroidota</taxon>
        <taxon>Bacteroidia</taxon>
        <taxon>Bacteroidales</taxon>
        <taxon>Candidatus Ordinivivax</taxon>
    </lineage>
</organism>
<proteinExistence type="predicted"/>
<evidence type="ECO:0000313" key="2">
    <source>
        <dbReference type="Proteomes" id="UP000324575"/>
    </source>
</evidence>
<dbReference type="AlphaFoldDB" id="A0A5M8NXN3"/>
<gene>
    <name evidence="1" type="ORF">EZS26_003458</name>
</gene>
<comment type="caution">
    <text evidence="1">The sequence shown here is derived from an EMBL/GenBank/DDBJ whole genome shotgun (WGS) entry which is preliminary data.</text>
</comment>
<protein>
    <submittedName>
        <fullName evidence="1">Uncharacterized protein</fullName>
    </submittedName>
</protein>
<reference evidence="1 2" key="1">
    <citation type="submission" date="2019-03" db="EMBL/GenBank/DDBJ databases">
        <title>Single cell metagenomics reveals metabolic interactions within the superorganism composed of flagellate Streblomastix strix and complex community of Bacteroidetes bacteria on its surface.</title>
        <authorList>
            <person name="Treitli S.C."/>
            <person name="Kolisko M."/>
            <person name="Husnik F."/>
            <person name="Keeling P."/>
            <person name="Hampl V."/>
        </authorList>
    </citation>
    <scope>NUCLEOTIDE SEQUENCE [LARGE SCALE GENOMIC DNA]</scope>
    <source>
        <strain evidence="1">St1</strain>
    </source>
</reference>
<dbReference type="EMBL" id="SNRX01000087">
    <property type="protein sequence ID" value="KAA6300394.1"/>
    <property type="molecule type" value="Genomic_DNA"/>
</dbReference>
<name>A0A5M8NXN3_9BACT</name>